<evidence type="ECO:0000313" key="1">
    <source>
        <dbReference type="EMBL" id="CAL5971169.1"/>
    </source>
</evidence>
<accession>A0ABP1GNJ1</accession>
<gene>
    <name evidence="1" type="ORF">HINF_LOCUS1109</name>
</gene>
<name>A0ABP1GNJ1_9EUKA</name>
<reference evidence="1 2" key="1">
    <citation type="submission" date="2024-07" db="EMBL/GenBank/DDBJ databases">
        <authorList>
            <person name="Akdeniz Z."/>
        </authorList>
    </citation>
    <scope>NUCLEOTIDE SEQUENCE [LARGE SCALE GENOMIC DNA]</scope>
</reference>
<comment type="caution">
    <text evidence="1">The sequence shown here is derived from an EMBL/GenBank/DDBJ whole genome shotgun (WGS) entry which is preliminary data.</text>
</comment>
<keyword evidence="2" id="KW-1185">Reference proteome</keyword>
<dbReference type="EMBL" id="CAXDID020000002">
    <property type="protein sequence ID" value="CAL5971169.1"/>
    <property type="molecule type" value="Genomic_DNA"/>
</dbReference>
<organism evidence="1 2">
    <name type="scientific">Hexamita inflata</name>
    <dbReference type="NCBI Taxonomy" id="28002"/>
    <lineage>
        <taxon>Eukaryota</taxon>
        <taxon>Metamonada</taxon>
        <taxon>Diplomonadida</taxon>
        <taxon>Hexamitidae</taxon>
        <taxon>Hexamitinae</taxon>
        <taxon>Hexamita</taxon>
    </lineage>
</organism>
<sequence>MLSINLVFLHFGLQHRTNPLIYYKTPYQSQNILIQTNLCQNYISSAKILYVFCSKRITINNLILNQNTNFALDQQYSTSQHHSVFHETYKVQNLIVSSQISNNQASSISTSFSTFGHQNDISLTQISLNLELTSAYSRASFLSLTLQDLKVVQSAFNFTGTSENISSLVDVLDSKAFVNQVQLNIDLAGKYVSGLVMTLKPEATISVSNLKMFGVERLSTTT</sequence>
<dbReference type="Proteomes" id="UP001642409">
    <property type="component" value="Unassembled WGS sequence"/>
</dbReference>
<evidence type="ECO:0000313" key="2">
    <source>
        <dbReference type="Proteomes" id="UP001642409"/>
    </source>
</evidence>
<proteinExistence type="predicted"/>
<protein>
    <submittedName>
        <fullName evidence="1">Hypothetical_protein</fullName>
    </submittedName>
</protein>